<dbReference type="PANTHER" id="PTHR39324:SF1">
    <property type="entry name" value="CALCIUM DODECIN"/>
    <property type="match status" value="1"/>
</dbReference>
<proteinExistence type="predicted"/>
<reference evidence="1 2" key="1">
    <citation type="submission" date="2018-08" db="EMBL/GenBank/DDBJ databases">
        <title>Recombination of ecologically and evolutionarily significant loci maintains genetic cohesion in the Pseudomonas syringae species complex.</title>
        <authorList>
            <person name="Dillon M."/>
            <person name="Thakur S."/>
            <person name="Almeida R.N.D."/>
            <person name="Weir B.S."/>
            <person name="Guttman D.S."/>
        </authorList>
    </citation>
    <scope>NUCLEOTIDE SEQUENCE [LARGE SCALE GENOMIC DNA]</scope>
    <source>
        <strain evidence="1 2">ICMP 11296</strain>
    </source>
</reference>
<dbReference type="NCBIfam" id="NF043052">
    <property type="entry name" value="DodecBact"/>
    <property type="match status" value="1"/>
</dbReference>
<evidence type="ECO:0000313" key="2">
    <source>
        <dbReference type="Proteomes" id="UP000271866"/>
    </source>
</evidence>
<sequence>MTEAGSALYIASFSDLRRTAMSDHHTYKKVEIVGSSTTTIEDAINNALAEASKSLDLMEWFEVTETRGHIENGKVAHFQVTLKVGFRITNS</sequence>
<gene>
    <name evidence="1" type="ORF">ALP98_00684</name>
</gene>
<name>A0A3M4PMD1_PSEVI</name>
<dbReference type="PANTHER" id="PTHR39324">
    <property type="entry name" value="CALCIUM DODECIN"/>
    <property type="match status" value="1"/>
</dbReference>
<dbReference type="InterPro" id="IPR036694">
    <property type="entry name" value="Dodecin-like_sf"/>
</dbReference>
<dbReference type="InterPro" id="IPR050049">
    <property type="entry name" value="Dodecin_bact"/>
</dbReference>
<evidence type="ECO:0000313" key="1">
    <source>
        <dbReference type="EMBL" id="RMQ79358.1"/>
    </source>
</evidence>
<dbReference type="InterPro" id="IPR025543">
    <property type="entry name" value="Dodecin-like"/>
</dbReference>
<dbReference type="EMBL" id="RBRK01000026">
    <property type="protein sequence ID" value="RMQ79358.1"/>
    <property type="molecule type" value="Genomic_DNA"/>
</dbReference>
<organism evidence="1 2">
    <name type="scientific">Pseudomonas viridiflava</name>
    <name type="common">Phytomonas viridiflava</name>
    <dbReference type="NCBI Taxonomy" id="33069"/>
    <lineage>
        <taxon>Bacteria</taxon>
        <taxon>Pseudomonadati</taxon>
        <taxon>Pseudomonadota</taxon>
        <taxon>Gammaproteobacteria</taxon>
        <taxon>Pseudomonadales</taxon>
        <taxon>Pseudomonadaceae</taxon>
        <taxon>Pseudomonas</taxon>
    </lineage>
</organism>
<comment type="caution">
    <text evidence="1">The sequence shown here is derived from an EMBL/GenBank/DDBJ whole genome shotgun (WGS) entry which is preliminary data.</text>
</comment>
<accession>A0A3M4PMD1</accession>
<dbReference type="AlphaFoldDB" id="A0A3M4PMD1"/>
<dbReference type="Pfam" id="PF07311">
    <property type="entry name" value="Dodecin"/>
    <property type="match status" value="1"/>
</dbReference>
<dbReference type="Gene3D" id="3.30.1660.10">
    <property type="entry name" value="Flavin-binding protein dodecin"/>
    <property type="match status" value="1"/>
</dbReference>
<dbReference type="SUPFAM" id="SSF89807">
    <property type="entry name" value="Dodecin-like"/>
    <property type="match status" value="1"/>
</dbReference>
<protein>
    <submittedName>
        <fullName evidence="1">Putative dodecin</fullName>
    </submittedName>
</protein>
<dbReference type="Proteomes" id="UP000271866">
    <property type="component" value="Unassembled WGS sequence"/>
</dbReference>
<dbReference type="InterPro" id="IPR009923">
    <property type="entry name" value="Dodecin"/>
</dbReference>
<dbReference type="STRING" id="33069.AO065_15425"/>